<keyword evidence="5" id="KW-0812">Transmembrane</keyword>
<keyword evidence="1" id="KW-0808">Transferase</keyword>
<feature type="domain" description="DUF5931" evidence="7">
    <location>
        <begin position="19"/>
        <end position="183"/>
    </location>
</feature>
<feature type="transmembrane region" description="Helical" evidence="5">
    <location>
        <begin position="47"/>
        <end position="69"/>
    </location>
</feature>
<dbReference type="CDD" id="cd16917">
    <property type="entry name" value="HATPase_UhpB-NarQ-NarX-like"/>
    <property type="match status" value="1"/>
</dbReference>
<dbReference type="Pfam" id="PF19354">
    <property type="entry name" value="DUF5931"/>
    <property type="match status" value="1"/>
</dbReference>
<evidence type="ECO:0000313" key="9">
    <source>
        <dbReference type="Proteomes" id="UP000580474"/>
    </source>
</evidence>
<dbReference type="InterPro" id="IPR050482">
    <property type="entry name" value="Sensor_HK_TwoCompSys"/>
</dbReference>
<evidence type="ECO:0000256" key="4">
    <source>
        <dbReference type="SAM" id="MobiDB-lite"/>
    </source>
</evidence>
<dbReference type="SUPFAM" id="SSF55874">
    <property type="entry name" value="ATPase domain of HSP90 chaperone/DNA topoisomerase II/histidine kinase"/>
    <property type="match status" value="1"/>
</dbReference>
<feature type="transmembrane region" description="Helical" evidence="5">
    <location>
        <begin position="154"/>
        <end position="173"/>
    </location>
</feature>
<dbReference type="InterPro" id="IPR003594">
    <property type="entry name" value="HATPase_dom"/>
</dbReference>
<comment type="caution">
    <text evidence="8">The sequence shown here is derived from an EMBL/GenBank/DDBJ whole genome shotgun (WGS) entry which is preliminary data.</text>
</comment>
<dbReference type="Pfam" id="PF02518">
    <property type="entry name" value="HATPase_c"/>
    <property type="match status" value="1"/>
</dbReference>
<dbReference type="Proteomes" id="UP000580474">
    <property type="component" value="Unassembled WGS sequence"/>
</dbReference>
<feature type="transmembrane region" description="Helical" evidence="5">
    <location>
        <begin position="81"/>
        <end position="100"/>
    </location>
</feature>
<evidence type="ECO:0000256" key="1">
    <source>
        <dbReference type="ARBA" id="ARBA00022679"/>
    </source>
</evidence>
<dbReference type="PANTHER" id="PTHR24421">
    <property type="entry name" value="NITRATE/NITRITE SENSOR PROTEIN NARX-RELATED"/>
    <property type="match status" value="1"/>
</dbReference>
<dbReference type="GO" id="GO:0000160">
    <property type="term" value="P:phosphorelay signal transduction system"/>
    <property type="evidence" value="ECO:0007669"/>
    <property type="project" value="UniProtKB-KW"/>
</dbReference>
<dbReference type="EMBL" id="JACHIV010000001">
    <property type="protein sequence ID" value="MBB5072608.1"/>
    <property type="molecule type" value="Genomic_DNA"/>
</dbReference>
<dbReference type="PANTHER" id="PTHR24421:SF61">
    <property type="entry name" value="OXYGEN SENSOR HISTIDINE KINASE NREB"/>
    <property type="match status" value="1"/>
</dbReference>
<keyword evidence="2 8" id="KW-0418">Kinase</keyword>
<evidence type="ECO:0000259" key="7">
    <source>
        <dbReference type="Pfam" id="PF19354"/>
    </source>
</evidence>
<dbReference type="NCBIfam" id="NF047322">
    <property type="entry name" value="HK_morpho_MacS"/>
    <property type="match status" value="1"/>
</dbReference>
<reference evidence="8 9" key="1">
    <citation type="submission" date="2020-08" db="EMBL/GenBank/DDBJ databases">
        <title>Sequencing the genomes of 1000 actinobacteria strains.</title>
        <authorList>
            <person name="Klenk H.-P."/>
        </authorList>
    </citation>
    <scope>NUCLEOTIDE SEQUENCE [LARGE SCALE GENOMIC DNA]</scope>
    <source>
        <strain evidence="8 9">DSM 45582</strain>
    </source>
</reference>
<keyword evidence="3" id="KW-0902">Two-component regulatory system</keyword>
<organism evidence="8 9">
    <name type="scientific">Saccharopolyspora gloriosae</name>
    <dbReference type="NCBI Taxonomy" id="455344"/>
    <lineage>
        <taxon>Bacteria</taxon>
        <taxon>Bacillati</taxon>
        <taxon>Actinomycetota</taxon>
        <taxon>Actinomycetes</taxon>
        <taxon>Pseudonocardiales</taxon>
        <taxon>Pseudonocardiaceae</taxon>
        <taxon>Saccharopolyspora</taxon>
    </lineage>
</organism>
<dbReference type="Gene3D" id="3.30.565.10">
    <property type="entry name" value="Histidine kinase-like ATPase, C-terminal domain"/>
    <property type="match status" value="1"/>
</dbReference>
<dbReference type="InterPro" id="IPR045975">
    <property type="entry name" value="DUF5931"/>
</dbReference>
<dbReference type="InterPro" id="IPR036890">
    <property type="entry name" value="HATPase_C_sf"/>
</dbReference>
<evidence type="ECO:0000256" key="5">
    <source>
        <dbReference type="SAM" id="Phobius"/>
    </source>
</evidence>
<feature type="domain" description="Histidine kinase/HSP90-like ATPase" evidence="6">
    <location>
        <begin position="289"/>
        <end position="382"/>
    </location>
</feature>
<evidence type="ECO:0000256" key="2">
    <source>
        <dbReference type="ARBA" id="ARBA00022777"/>
    </source>
</evidence>
<protein>
    <submittedName>
        <fullName evidence="8">Signal transduction histidine kinase</fullName>
    </submittedName>
</protein>
<accession>A0A840NQG8</accession>
<feature type="region of interest" description="Disordered" evidence="4">
    <location>
        <begin position="366"/>
        <end position="444"/>
    </location>
</feature>
<keyword evidence="5" id="KW-1133">Transmembrane helix</keyword>
<gene>
    <name evidence="8" type="ORF">BJ969_005696</name>
</gene>
<evidence type="ECO:0000313" key="8">
    <source>
        <dbReference type="EMBL" id="MBB5072608.1"/>
    </source>
</evidence>
<dbReference type="AlphaFoldDB" id="A0A840NQG8"/>
<keyword evidence="5" id="KW-0472">Membrane</keyword>
<evidence type="ECO:0000259" key="6">
    <source>
        <dbReference type="Pfam" id="PF02518"/>
    </source>
</evidence>
<sequence length="444" mass="47832">MAMPKSTPPQRPRVADGRSPLWRAHNFFRSVGLVYAIVWFGMQLPHYARPALAALELVIMIGWTAFTVWRFRHREGRTNALVLADQVLISALFLGNELIMTEEQMNALIPSVTTMWQPSMVTLAAVQWGWLGGGVSGAVSALINFLIRDSVEPLMFQDAVLLIGCGLLFGLAADTARRSTERLSQALRAEAATAERERLARSIHDSVLQVLARVRNRGVEMGGEAAELARLAGEQEIALRSLVAAGPPDHDPGGEIDLVARLQVLRTGKVQVSVPATEVRLPEQVGSDVLSIVREAVENVDRHAGPDARAWVLLEELPNEIVISVRDDGPGIAEGRLDEAAAEGRMGVAQSIRGRVDHLGGTISLDTTPGEGTEWEIRLPHPNTPPGRAASGRTRTAAKRMFTRRTAPAAQGTADPQPDPSPGSEPTAPEDRRADPAPRGGGEG</sequence>
<feature type="transmembrane region" description="Helical" evidence="5">
    <location>
        <begin position="120"/>
        <end position="147"/>
    </location>
</feature>
<name>A0A840NQG8_9PSEU</name>
<evidence type="ECO:0000256" key="3">
    <source>
        <dbReference type="ARBA" id="ARBA00023012"/>
    </source>
</evidence>
<dbReference type="GO" id="GO:0016301">
    <property type="term" value="F:kinase activity"/>
    <property type="evidence" value="ECO:0007669"/>
    <property type="project" value="UniProtKB-KW"/>
</dbReference>
<feature type="transmembrane region" description="Helical" evidence="5">
    <location>
        <begin position="21"/>
        <end position="41"/>
    </location>
</feature>
<proteinExistence type="predicted"/>
<keyword evidence="9" id="KW-1185">Reference proteome</keyword>